<comment type="subcellular location">
    <subcellularLocation>
        <location evidence="1">Endomembrane system</location>
        <topology evidence="1">Multi-pass membrane protein</topology>
    </subcellularLocation>
</comment>
<proteinExistence type="inferred from homology"/>
<organism evidence="8 9">
    <name type="scientific">Lecanosticta acicola</name>
    <dbReference type="NCBI Taxonomy" id="111012"/>
    <lineage>
        <taxon>Eukaryota</taxon>
        <taxon>Fungi</taxon>
        <taxon>Dikarya</taxon>
        <taxon>Ascomycota</taxon>
        <taxon>Pezizomycotina</taxon>
        <taxon>Dothideomycetes</taxon>
        <taxon>Dothideomycetidae</taxon>
        <taxon>Mycosphaerellales</taxon>
        <taxon>Mycosphaerellaceae</taxon>
        <taxon>Lecanosticta</taxon>
    </lineage>
</organism>
<dbReference type="Proteomes" id="UP001296104">
    <property type="component" value="Unassembled WGS sequence"/>
</dbReference>
<evidence type="ECO:0000256" key="6">
    <source>
        <dbReference type="SAM" id="MobiDB-lite"/>
    </source>
</evidence>
<sequence length="340" mass="36807">MAEVTSRFASHNQQSDFYSSETAPTTRSMHSSRLSSRRSSGAGSSTLQWLANLFHGRRSPNPFTEKEKQDPLLPKSRTSSPSRSLDVESQASTLLGVEREVSRSTKSRVDARVISDAIIGLSDGLTVPFALTAGLSTMGSTKVVIFAGLAELTAGAISMGLGGYLAAKSEEESYKATLSDTRTLVSRSPEETTDTIREVFEPYHLPPSLTEDLAFHLSNSPNVVQFLMHFQQNSPEQAASRAFTCALTIACGYFLGGFLPLIPYFLVGNDQVLFALYWSFAFMALSLFSFGYGKTCFVSGWTGPKNIWEGTKGGFQMMLIGGTAAVCAMSLVRLFDSLAA</sequence>
<evidence type="ECO:0000313" key="9">
    <source>
        <dbReference type="Proteomes" id="UP001296104"/>
    </source>
</evidence>
<dbReference type="GO" id="GO:0012505">
    <property type="term" value="C:endomembrane system"/>
    <property type="evidence" value="ECO:0007669"/>
    <property type="project" value="UniProtKB-SubCell"/>
</dbReference>
<dbReference type="EMBL" id="CAVMBE010000063">
    <property type="protein sequence ID" value="CAK4032442.1"/>
    <property type="molecule type" value="Genomic_DNA"/>
</dbReference>
<reference evidence="8" key="1">
    <citation type="submission" date="2023-11" db="EMBL/GenBank/DDBJ databases">
        <authorList>
            <person name="Alioto T."/>
            <person name="Alioto T."/>
            <person name="Gomez Garrido J."/>
        </authorList>
    </citation>
    <scope>NUCLEOTIDE SEQUENCE</scope>
</reference>
<keyword evidence="3 7" id="KW-0812">Transmembrane</keyword>
<feature type="transmembrane region" description="Helical" evidence="7">
    <location>
        <begin position="314"/>
        <end position="335"/>
    </location>
</feature>
<keyword evidence="4 7" id="KW-1133">Transmembrane helix</keyword>
<keyword evidence="5 7" id="KW-0472">Membrane</keyword>
<evidence type="ECO:0000256" key="1">
    <source>
        <dbReference type="ARBA" id="ARBA00004127"/>
    </source>
</evidence>
<dbReference type="GO" id="GO:0005384">
    <property type="term" value="F:manganese ion transmembrane transporter activity"/>
    <property type="evidence" value="ECO:0007669"/>
    <property type="project" value="InterPro"/>
</dbReference>
<comment type="similarity">
    <text evidence="2">Belongs to the CCC1 family.</text>
</comment>
<feature type="compositionally biased region" description="Low complexity" evidence="6">
    <location>
        <begin position="27"/>
        <end position="43"/>
    </location>
</feature>
<name>A0AAI8Z4S9_9PEZI</name>
<feature type="transmembrane region" description="Helical" evidence="7">
    <location>
        <begin position="113"/>
        <end position="131"/>
    </location>
</feature>
<keyword evidence="9" id="KW-1185">Reference proteome</keyword>
<dbReference type="Pfam" id="PF01988">
    <property type="entry name" value="VIT1"/>
    <property type="match status" value="1"/>
</dbReference>
<dbReference type="CDD" id="cd02435">
    <property type="entry name" value="CCC1"/>
    <property type="match status" value="1"/>
</dbReference>
<feature type="compositionally biased region" description="Polar residues" evidence="6">
    <location>
        <begin position="76"/>
        <end position="91"/>
    </location>
</feature>
<evidence type="ECO:0000256" key="7">
    <source>
        <dbReference type="SAM" id="Phobius"/>
    </source>
</evidence>
<feature type="transmembrane region" description="Helical" evidence="7">
    <location>
        <begin position="272"/>
        <end position="293"/>
    </location>
</feature>
<evidence type="ECO:0000256" key="4">
    <source>
        <dbReference type="ARBA" id="ARBA00022989"/>
    </source>
</evidence>
<feature type="transmembrane region" description="Helical" evidence="7">
    <location>
        <begin position="242"/>
        <end position="266"/>
    </location>
</feature>
<evidence type="ECO:0000313" key="8">
    <source>
        <dbReference type="EMBL" id="CAK4032442.1"/>
    </source>
</evidence>
<feature type="region of interest" description="Disordered" evidence="6">
    <location>
        <begin position="1"/>
        <end position="43"/>
    </location>
</feature>
<protein>
    <recommendedName>
        <fullName evidence="10">Vacuolar iron transporter Ccc1</fullName>
    </recommendedName>
</protein>
<dbReference type="AlphaFoldDB" id="A0AAI8Z4S9"/>
<accession>A0AAI8Z4S9</accession>
<dbReference type="InterPro" id="IPR008217">
    <property type="entry name" value="Ccc1_fam"/>
</dbReference>
<dbReference type="GO" id="GO:0030026">
    <property type="term" value="P:intracellular manganese ion homeostasis"/>
    <property type="evidence" value="ECO:0007669"/>
    <property type="project" value="InterPro"/>
</dbReference>
<feature type="compositionally biased region" description="Polar residues" evidence="6">
    <location>
        <begin position="7"/>
        <end position="26"/>
    </location>
</feature>
<comment type="caution">
    <text evidence="8">The sequence shown here is derived from an EMBL/GenBank/DDBJ whole genome shotgun (WGS) entry which is preliminary data.</text>
</comment>
<evidence type="ECO:0000256" key="2">
    <source>
        <dbReference type="ARBA" id="ARBA00007049"/>
    </source>
</evidence>
<evidence type="ECO:0000256" key="5">
    <source>
        <dbReference type="ARBA" id="ARBA00023136"/>
    </source>
</evidence>
<dbReference type="PANTHER" id="PTHR31851">
    <property type="entry name" value="FE(2+)/MN(2+) TRANSPORTER PCL1"/>
    <property type="match status" value="1"/>
</dbReference>
<gene>
    <name evidence="8" type="ORF">LECACI_7A007600</name>
</gene>
<evidence type="ECO:0000256" key="3">
    <source>
        <dbReference type="ARBA" id="ARBA00022692"/>
    </source>
</evidence>
<evidence type="ECO:0008006" key="10">
    <source>
        <dbReference type="Google" id="ProtNLM"/>
    </source>
</evidence>
<feature type="transmembrane region" description="Helical" evidence="7">
    <location>
        <begin position="143"/>
        <end position="167"/>
    </location>
</feature>
<feature type="region of interest" description="Disordered" evidence="6">
    <location>
        <begin position="58"/>
        <end position="91"/>
    </location>
</feature>